<feature type="region of interest" description="Disordered" evidence="1">
    <location>
        <begin position="25"/>
        <end position="56"/>
    </location>
</feature>
<dbReference type="EMBL" id="BPLR01010985">
    <property type="protein sequence ID" value="GIY43514.1"/>
    <property type="molecule type" value="Genomic_DNA"/>
</dbReference>
<accession>A0AAV4TCU4</accession>
<gene>
    <name evidence="2" type="ORF">CEXT_792381</name>
</gene>
<name>A0AAV4TCU4_CAEEX</name>
<organism evidence="2 3">
    <name type="scientific">Caerostris extrusa</name>
    <name type="common">Bark spider</name>
    <name type="synonym">Caerostris bankana</name>
    <dbReference type="NCBI Taxonomy" id="172846"/>
    <lineage>
        <taxon>Eukaryota</taxon>
        <taxon>Metazoa</taxon>
        <taxon>Ecdysozoa</taxon>
        <taxon>Arthropoda</taxon>
        <taxon>Chelicerata</taxon>
        <taxon>Arachnida</taxon>
        <taxon>Araneae</taxon>
        <taxon>Araneomorphae</taxon>
        <taxon>Entelegynae</taxon>
        <taxon>Araneoidea</taxon>
        <taxon>Araneidae</taxon>
        <taxon>Caerostris</taxon>
    </lineage>
</organism>
<sequence>MFIHNKPLNTNNTCNPVYADVKCKQRNGEPTPSGTESRPTFTKREGIRSDGQSNFRLSKAAYPGPCVRENKTLTDSRPCTRSGLCLWLLGVYCLRR</sequence>
<proteinExistence type="predicted"/>
<keyword evidence="3" id="KW-1185">Reference proteome</keyword>
<dbReference type="Proteomes" id="UP001054945">
    <property type="component" value="Unassembled WGS sequence"/>
</dbReference>
<evidence type="ECO:0000313" key="3">
    <source>
        <dbReference type="Proteomes" id="UP001054945"/>
    </source>
</evidence>
<protein>
    <submittedName>
        <fullName evidence="2">Uncharacterized protein</fullName>
    </submittedName>
</protein>
<evidence type="ECO:0000313" key="2">
    <source>
        <dbReference type="EMBL" id="GIY43514.1"/>
    </source>
</evidence>
<comment type="caution">
    <text evidence="2">The sequence shown here is derived from an EMBL/GenBank/DDBJ whole genome shotgun (WGS) entry which is preliminary data.</text>
</comment>
<dbReference type="AlphaFoldDB" id="A0AAV4TCU4"/>
<feature type="compositionally biased region" description="Polar residues" evidence="1">
    <location>
        <begin position="28"/>
        <end position="40"/>
    </location>
</feature>
<evidence type="ECO:0000256" key="1">
    <source>
        <dbReference type="SAM" id="MobiDB-lite"/>
    </source>
</evidence>
<reference evidence="2 3" key="1">
    <citation type="submission" date="2021-06" db="EMBL/GenBank/DDBJ databases">
        <title>Caerostris extrusa draft genome.</title>
        <authorList>
            <person name="Kono N."/>
            <person name="Arakawa K."/>
        </authorList>
    </citation>
    <scope>NUCLEOTIDE SEQUENCE [LARGE SCALE GENOMIC DNA]</scope>
</reference>